<evidence type="ECO:0000313" key="3">
    <source>
        <dbReference type="Proteomes" id="UP000006241"/>
    </source>
</evidence>
<dbReference type="AlphaFoldDB" id="C2G432"/>
<keyword evidence="1" id="KW-0732">Signal</keyword>
<dbReference type="RefSeq" id="WP_003003985.1">
    <property type="nucleotide sequence ID" value="NZ_GG668630.1"/>
</dbReference>
<dbReference type="HOGENOM" id="CLU_1753658_0_0_10"/>
<feature type="signal peptide" evidence="1">
    <location>
        <begin position="1"/>
        <end position="20"/>
    </location>
</feature>
<protein>
    <submittedName>
        <fullName evidence="2">Uncharacterized protein</fullName>
    </submittedName>
</protein>
<feature type="non-terminal residue" evidence="2">
    <location>
        <position position="149"/>
    </location>
</feature>
<evidence type="ECO:0000313" key="2">
    <source>
        <dbReference type="EMBL" id="EEI90078.1"/>
    </source>
</evidence>
<organism evidence="2 3">
    <name type="scientific">Sphingobacterium spiritivorum ATCC 33300</name>
    <dbReference type="NCBI Taxonomy" id="525372"/>
    <lineage>
        <taxon>Bacteria</taxon>
        <taxon>Pseudomonadati</taxon>
        <taxon>Bacteroidota</taxon>
        <taxon>Sphingobacteriia</taxon>
        <taxon>Sphingobacteriales</taxon>
        <taxon>Sphingobacteriaceae</taxon>
        <taxon>Sphingobacterium</taxon>
    </lineage>
</organism>
<dbReference type="EMBL" id="ACHB01000095">
    <property type="protein sequence ID" value="EEI90078.1"/>
    <property type="molecule type" value="Genomic_DNA"/>
</dbReference>
<comment type="caution">
    <text evidence="2">The sequence shown here is derived from an EMBL/GenBank/DDBJ whole genome shotgun (WGS) entry which is preliminary data.</text>
</comment>
<dbReference type="Proteomes" id="UP000006241">
    <property type="component" value="Unassembled WGS sequence"/>
</dbReference>
<sequence length="149" mass="16057">MKKHSLLVLLSCLAVATGYAQQKIGDGSISGASNLPNKDAILELSSKYKGLLFSRVELQSTTNPAPLQSNQHVLGMMVYNTAKVGDVSPGIYYNDGHKWIAVGNSYGAINITYNPSTFEMSFIDVNGNPVTINLKDVVKANETLTTLAY</sequence>
<reference evidence="2 3" key="1">
    <citation type="submission" date="2009-01" db="EMBL/GenBank/DDBJ databases">
        <authorList>
            <person name="Qin X."/>
            <person name="Bachman B."/>
            <person name="Battles P."/>
            <person name="Bell A."/>
            <person name="Bess C."/>
            <person name="Bickham C."/>
            <person name="Chaboub L."/>
            <person name="Chen D."/>
            <person name="Coyle M."/>
            <person name="Deiros D.R."/>
            <person name="Dinh H."/>
            <person name="Forbes L."/>
            <person name="Fowler G."/>
            <person name="Francisco L."/>
            <person name="Fu Q."/>
            <person name="Gubbala S."/>
            <person name="Hale W."/>
            <person name="Han Y."/>
            <person name="Hemphill L."/>
            <person name="Highlander S.K."/>
            <person name="Hirani K."/>
            <person name="Hogues M."/>
            <person name="Jackson L."/>
            <person name="Jakkamsetti A."/>
            <person name="Javaid M."/>
            <person name="Jiang H."/>
            <person name="Korchina V."/>
            <person name="Kovar C."/>
            <person name="Lara F."/>
            <person name="Lee S."/>
            <person name="Mata R."/>
            <person name="Mathew T."/>
            <person name="Moen C."/>
            <person name="Morales K."/>
            <person name="Munidasa M."/>
            <person name="Nazareth L."/>
            <person name="Ngo R."/>
            <person name="Nguyen L."/>
            <person name="Okwuonu G."/>
            <person name="Ongeri F."/>
            <person name="Patil S."/>
            <person name="Petrosino J."/>
            <person name="Pham C."/>
            <person name="Pham P."/>
            <person name="Pu L.-L."/>
            <person name="Puazo M."/>
            <person name="Raj R."/>
            <person name="Reid J."/>
            <person name="Rouhana J."/>
            <person name="Saada N."/>
            <person name="Shang Y."/>
            <person name="Simmons D."/>
            <person name="Thornton R."/>
            <person name="Warren J."/>
            <person name="Weissenberger G."/>
            <person name="Zhang J."/>
            <person name="Zhang L."/>
            <person name="Zhou C."/>
            <person name="Zhu D."/>
            <person name="Muzny D."/>
            <person name="Worley K."/>
            <person name="Gibbs R."/>
        </authorList>
    </citation>
    <scope>NUCLEOTIDE SEQUENCE [LARGE SCALE GENOMIC DNA]</scope>
    <source>
        <strain evidence="2 3">ATCC 33300</strain>
    </source>
</reference>
<gene>
    <name evidence="2" type="ORF">HMPREF0765_4338</name>
</gene>
<feature type="chain" id="PRO_5002914342" evidence="1">
    <location>
        <begin position="21"/>
        <end position="149"/>
    </location>
</feature>
<accession>C2G432</accession>
<evidence type="ECO:0000256" key="1">
    <source>
        <dbReference type="SAM" id="SignalP"/>
    </source>
</evidence>
<proteinExistence type="predicted"/>
<name>C2G432_SPHSI</name>